<keyword evidence="4" id="KW-0378">Hydrolase</keyword>
<dbReference type="RefSeq" id="WP_012861762.1">
    <property type="nucleotide sequence ID" value="NC_013517.1"/>
</dbReference>
<evidence type="ECO:0000313" key="10">
    <source>
        <dbReference type="Proteomes" id="UP000000845"/>
    </source>
</evidence>
<dbReference type="InterPro" id="IPR001667">
    <property type="entry name" value="DDH_dom"/>
</dbReference>
<accession>D1AL25</accession>
<keyword evidence="5 9" id="KW-0269">Exonuclease</keyword>
<dbReference type="AlphaFoldDB" id="D1AL25"/>
<comment type="similarity">
    <text evidence="1">Belongs to the RecJ family.</text>
</comment>
<dbReference type="PANTHER" id="PTHR30255">
    <property type="entry name" value="SINGLE-STRANDED-DNA-SPECIFIC EXONUCLEASE RECJ"/>
    <property type="match status" value="1"/>
</dbReference>
<feature type="domain" description="RecJ OB" evidence="8">
    <location>
        <begin position="450"/>
        <end position="556"/>
    </location>
</feature>
<organism evidence="9 10">
    <name type="scientific">Sebaldella termitidis (strain ATCC 33386 / NCTC 11300)</name>
    <dbReference type="NCBI Taxonomy" id="526218"/>
    <lineage>
        <taxon>Bacteria</taxon>
        <taxon>Fusobacteriati</taxon>
        <taxon>Fusobacteriota</taxon>
        <taxon>Fusobacteriia</taxon>
        <taxon>Fusobacteriales</taxon>
        <taxon>Leptotrichiaceae</taxon>
        <taxon>Sebaldella</taxon>
    </lineage>
</organism>
<dbReference type="GO" id="GO:0003676">
    <property type="term" value="F:nucleic acid binding"/>
    <property type="evidence" value="ECO:0007669"/>
    <property type="project" value="InterPro"/>
</dbReference>
<dbReference type="NCBIfam" id="TIGR00644">
    <property type="entry name" value="recJ"/>
    <property type="match status" value="1"/>
</dbReference>
<dbReference type="InterPro" id="IPR003156">
    <property type="entry name" value="DHHA1_dom"/>
</dbReference>
<feature type="domain" description="DHHA1" evidence="7">
    <location>
        <begin position="344"/>
        <end position="425"/>
    </location>
</feature>
<dbReference type="InterPro" id="IPR004610">
    <property type="entry name" value="RecJ"/>
</dbReference>
<reference evidence="9 10" key="2">
    <citation type="journal article" date="2010" name="Stand. Genomic Sci.">
        <title>Complete genome sequence of Sebaldella termitidis type strain (NCTC 11300).</title>
        <authorList>
            <person name="Harmon-Smith M."/>
            <person name="Celia L."/>
            <person name="Chertkov O."/>
            <person name="Lapidus A."/>
            <person name="Copeland A."/>
            <person name="Glavina Del Rio T."/>
            <person name="Nolan M."/>
            <person name="Lucas S."/>
            <person name="Tice H."/>
            <person name="Cheng J.F."/>
            <person name="Han C."/>
            <person name="Detter J.C."/>
            <person name="Bruce D."/>
            <person name="Goodwin L."/>
            <person name="Pitluck S."/>
            <person name="Pati A."/>
            <person name="Liolios K."/>
            <person name="Ivanova N."/>
            <person name="Mavromatis K."/>
            <person name="Mikhailova N."/>
            <person name="Chen A."/>
            <person name="Palaniappan K."/>
            <person name="Land M."/>
            <person name="Hauser L."/>
            <person name="Chang Y.J."/>
            <person name="Jeffries C.D."/>
            <person name="Brettin T."/>
            <person name="Goker M."/>
            <person name="Beck B."/>
            <person name="Bristow J."/>
            <person name="Eisen J.A."/>
            <person name="Markowitz V."/>
            <person name="Hugenholtz P."/>
            <person name="Kyrpides N.C."/>
            <person name="Klenk H.P."/>
            <person name="Chen F."/>
        </authorList>
    </citation>
    <scope>NUCLEOTIDE SEQUENCE [LARGE SCALE GENOMIC DNA]</scope>
    <source>
        <strain evidence="10">ATCC 33386 / NCTC 11300</strain>
    </source>
</reference>
<reference evidence="10" key="1">
    <citation type="submission" date="2009-09" db="EMBL/GenBank/DDBJ databases">
        <title>The complete chromosome of Sebaldella termitidis ATCC 33386.</title>
        <authorList>
            <consortium name="US DOE Joint Genome Institute (JGI-PGF)"/>
            <person name="Lucas S."/>
            <person name="Copeland A."/>
            <person name="Lapidus A."/>
            <person name="Glavina del Rio T."/>
            <person name="Dalin E."/>
            <person name="Tice H."/>
            <person name="Bruce D."/>
            <person name="Goodwin L."/>
            <person name="Pitluck S."/>
            <person name="Kyrpides N."/>
            <person name="Mavromatis K."/>
            <person name="Ivanova N."/>
            <person name="Mikhailova N."/>
            <person name="Sims D."/>
            <person name="Meincke L."/>
            <person name="Brettin T."/>
            <person name="Detter J.C."/>
            <person name="Han C."/>
            <person name="Larimer F."/>
            <person name="Land M."/>
            <person name="Hauser L."/>
            <person name="Markowitz V."/>
            <person name="Cheng J.F."/>
            <person name="Hugenholtz P."/>
            <person name="Woyke T."/>
            <person name="Wu D."/>
            <person name="Eisen J.A."/>
        </authorList>
    </citation>
    <scope>NUCLEOTIDE SEQUENCE [LARGE SCALE GENOMIC DNA]</scope>
    <source>
        <strain evidence="10">ATCC 33386 / NCTC 11300</strain>
    </source>
</reference>
<keyword evidence="10" id="KW-1185">Reference proteome</keyword>
<dbReference type="Proteomes" id="UP000000845">
    <property type="component" value="Chromosome"/>
</dbReference>
<dbReference type="GO" id="GO:0006281">
    <property type="term" value="P:DNA repair"/>
    <property type="evidence" value="ECO:0007669"/>
    <property type="project" value="InterPro"/>
</dbReference>
<dbReference type="STRING" id="526218.Sterm_2314"/>
<dbReference type="eggNOG" id="COG0608">
    <property type="taxonomic scope" value="Bacteria"/>
</dbReference>
<evidence type="ECO:0000256" key="4">
    <source>
        <dbReference type="ARBA" id="ARBA00022801"/>
    </source>
</evidence>
<evidence type="ECO:0000259" key="7">
    <source>
        <dbReference type="Pfam" id="PF02272"/>
    </source>
</evidence>
<dbReference type="KEGG" id="str:Sterm_2314"/>
<gene>
    <name evidence="9" type="ordered locus">Sterm_2314</name>
</gene>
<dbReference type="Gene3D" id="3.10.310.30">
    <property type="match status" value="1"/>
</dbReference>
<protein>
    <recommendedName>
        <fullName evidence="2">Single-stranded-DNA-specific exonuclease RecJ</fullName>
    </recommendedName>
</protein>
<dbReference type="EMBL" id="CP001739">
    <property type="protein sequence ID" value="ACZ09168.1"/>
    <property type="molecule type" value="Genomic_DNA"/>
</dbReference>
<dbReference type="SUPFAM" id="SSF64182">
    <property type="entry name" value="DHH phosphoesterases"/>
    <property type="match status" value="1"/>
</dbReference>
<evidence type="ECO:0000256" key="1">
    <source>
        <dbReference type="ARBA" id="ARBA00005915"/>
    </source>
</evidence>
<dbReference type="PANTHER" id="PTHR30255:SF2">
    <property type="entry name" value="SINGLE-STRANDED-DNA-SPECIFIC EXONUCLEASE RECJ"/>
    <property type="match status" value="1"/>
</dbReference>
<evidence type="ECO:0000313" key="9">
    <source>
        <dbReference type="EMBL" id="ACZ09168.1"/>
    </source>
</evidence>
<evidence type="ECO:0000256" key="2">
    <source>
        <dbReference type="ARBA" id="ARBA00019841"/>
    </source>
</evidence>
<keyword evidence="3" id="KW-0540">Nuclease</keyword>
<dbReference type="Pfam" id="PF02272">
    <property type="entry name" value="DHHA1"/>
    <property type="match status" value="1"/>
</dbReference>
<dbReference type="GO" id="GO:0006310">
    <property type="term" value="P:DNA recombination"/>
    <property type="evidence" value="ECO:0007669"/>
    <property type="project" value="InterPro"/>
</dbReference>
<dbReference type="InterPro" id="IPR051673">
    <property type="entry name" value="SSDNA_exonuclease_RecJ"/>
</dbReference>
<evidence type="ECO:0000259" key="8">
    <source>
        <dbReference type="Pfam" id="PF17768"/>
    </source>
</evidence>
<dbReference type="Pfam" id="PF01368">
    <property type="entry name" value="DHH"/>
    <property type="match status" value="1"/>
</dbReference>
<dbReference type="Pfam" id="PF17768">
    <property type="entry name" value="RecJ_OB"/>
    <property type="match status" value="1"/>
</dbReference>
<dbReference type="InterPro" id="IPR038763">
    <property type="entry name" value="DHH_sf"/>
</dbReference>
<evidence type="ECO:0000256" key="5">
    <source>
        <dbReference type="ARBA" id="ARBA00022839"/>
    </source>
</evidence>
<proteinExistence type="inferred from homology"/>
<dbReference type="Gene3D" id="3.90.1640.30">
    <property type="match status" value="1"/>
</dbReference>
<evidence type="ECO:0000259" key="6">
    <source>
        <dbReference type="Pfam" id="PF01368"/>
    </source>
</evidence>
<sequence>MRWELLNYNDEYIQSKSKEFHTDKLITELLLNRGITNKEDVDKFLNPSMENINDPFLFEDMERIVERIIIARKNKEKIFIYGDYDVDGISGTAYLIIVLRNLGINIDYFIQNRVHEGSKINKHFVNYIKKRNAKLVITVDTSFGSTEEIELLTKNGIDLIITDHHRQTNKLKLDVKTINPKISKTYPFKHLSGSGMAYKLADAVYERLGVSKKILHDYMDIVMIGTVADVVPMTDENRFIIKQGLANLRKTKVKGLEYLIVYLKLNAYSINTSDIGFYIAPMLNALGRIDSSKMVVDFYIEKDDFRIFNIIEEMKRANKIRRYLEINIYNEIEEKIAKMREKPKYIFMKSKKWHSGVTGVVSSRLSLKYNIPVIIISIKNGYGKASCRSVEGLNIFDILKEISHKFERFGGHDLAAGFLVTEKVLFQIEKYLKNKLYRLNKSDIEKKFLIDSYLSIENINKTLVKEINKLSPFGLDNQEPNFTDNNVTLLNYTKFGVDSRHFKGMVVKGNKKLPVIGYNLGDKIDTKNSGKKIEILYTPVLKYGKNDFFIELKLKDFKYN</sequence>
<dbReference type="InterPro" id="IPR041122">
    <property type="entry name" value="RecJ_OB"/>
</dbReference>
<dbReference type="HOGENOM" id="CLU_009736_5_2_0"/>
<evidence type="ECO:0000256" key="3">
    <source>
        <dbReference type="ARBA" id="ARBA00022722"/>
    </source>
</evidence>
<dbReference type="GO" id="GO:0008409">
    <property type="term" value="F:5'-3' exonuclease activity"/>
    <property type="evidence" value="ECO:0007669"/>
    <property type="project" value="InterPro"/>
</dbReference>
<feature type="domain" description="DDH" evidence="6">
    <location>
        <begin position="77"/>
        <end position="226"/>
    </location>
</feature>
<name>D1AL25_SEBTE</name>